<keyword evidence="2" id="KW-0479">Metal-binding</keyword>
<feature type="compositionally biased region" description="Low complexity" evidence="7">
    <location>
        <begin position="1319"/>
        <end position="1332"/>
    </location>
</feature>
<dbReference type="InterPro" id="IPR013083">
    <property type="entry name" value="Znf_RING/FYVE/PHD"/>
</dbReference>
<protein>
    <recommendedName>
        <fullName evidence="8">PHD-type domain-containing protein</fullName>
    </recommendedName>
</protein>
<feature type="region of interest" description="Disordered" evidence="7">
    <location>
        <begin position="530"/>
        <end position="571"/>
    </location>
</feature>
<feature type="region of interest" description="Disordered" evidence="7">
    <location>
        <begin position="1185"/>
        <end position="1215"/>
    </location>
</feature>
<dbReference type="SMART" id="SM00249">
    <property type="entry name" value="PHD"/>
    <property type="match status" value="2"/>
</dbReference>
<dbReference type="InterPro" id="IPR011011">
    <property type="entry name" value="Znf_FYVE_PHD"/>
</dbReference>
<name>A0AAW1XAX9_RUBAR</name>
<feature type="region of interest" description="Disordered" evidence="7">
    <location>
        <begin position="441"/>
        <end position="510"/>
    </location>
</feature>
<dbReference type="GO" id="GO:0008270">
    <property type="term" value="F:zinc ion binding"/>
    <property type="evidence" value="ECO:0007669"/>
    <property type="project" value="UniProtKB-KW"/>
</dbReference>
<dbReference type="PANTHER" id="PTHR46309:SF1">
    <property type="entry name" value="PHD FINGER PROTEIN 12"/>
    <property type="match status" value="1"/>
</dbReference>
<feature type="compositionally biased region" description="Basic and acidic residues" evidence="7">
    <location>
        <begin position="472"/>
        <end position="490"/>
    </location>
</feature>
<keyword evidence="10" id="KW-1185">Reference proteome</keyword>
<feature type="region of interest" description="Disordered" evidence="7">
    <location>
        <begin position="315"/>
        <end position="384"/>
    </location>
</feature>
<dbReference type="InterPro" id="IPR001965">
    <property type="entry name" value="Znf_PHD"/>
</dbReference>
<dbReference type="Pfam" id="PF22970">
    <property type="entry name" value="DUF7028"/>
    <property type="match status" value="1"/>
</dbReference>
<keyword evidence="3 6" id="KW-0863">Zinc-finger</keyword>
<dbReference type="InterPro" id="IPR032308">
    <property type="entry name" value="TDBD"/>
</dbReference>
<feature type="region of interest" description="Disordered" evidence="7">
    <location>
        <begin position="1308"/>
        <end position="1332"/>
    </location>
</feature>
<dbReference type="Pfam" id="PF23209">
    <property type="entry name" value="IDM1_C"/>
    <property type="match status" value="1"/>
</dbReference>
<comment type="subcellular location">
    <subcellularLocation>
        <location evidence="1">Nucleus</location>
    </subcellularLocation>
</comment>
<feature type="region of interest" description="Disordered" evidence="7">
    <location>
        <begin position="1393"/>
        <end position="1513"/>
    </location>
</feature>
<evidence type="ECO:0000313" key="9">
    <source>
        <dbReference type="EMBL" id="KAK9933326.1"/>
    </source>
</evidence>
<evidence type="ECO:0000256" key="2">
    <source>
        <dbReference type="ARBA" id="ARBA00022723"/>
    </source>
</evidence>
<dbReference type="Gene3D" id="3.30.40.10">
    <property type="entry name" value="Zinc/RING finger domain, C3HC4 (zinc finger)"/>
    <property type="match status" value="1"/>
</dbReference>
<evidence type="ECO:0000256" key="6">
    <source>
        <dbReference type="PROSITE-ProRule" id="PRU00146"/>
    </source>
</evidence>
<feature type="domain" description="PHD-type" evidence="8">
    <location>
        <begin position="706"/>
        <end position="751"/>
    </location>
</feature>
<evidence type="ECO:0000256" key="1">
    <source>
        <dbReference type="ARBA" id="ARBA00004123"/>
    </source>
</evidence>
<dbReference type="InterPro" id="IPR019787">
    <property type="entry name" value="Znf_PHD-finger"/>
</dbReference>
<proteinExistence type="predicted"/>
<dbReference type="GO" id="GO:0005634">
    <property type="term" value="C:nucleus"/>
    <property type="evidence" value="ECO:0007669"/>
    <property type="project" value="UniProtKB-SubCell"/>
</dbReference>
<dbReference type="EMBL" id="JBEDUW010000004">
    <property type="protein sequence ID" value="KAK9933326.1"/>
    <property type="molecule type" value="Genomic_DNA"/>
</dbReference>
<feature type="region of interest" description="Disordered" evidence="7">
    <location>
        <begin position="1088"/>
        <end position="1131"/>
    </location>
</feature>
<evidence type="ECO:0000259" key="8">
    <source>
        <dbReference type="PROSITE" id="PS50016"/>
    </source>
</evidence>
<dbReference type="GO" id="GO:0003714">
    <property type="term" value="F:transcription corepressor activity"/>
    <property type="evidence" value="ECO:0007669"/>
    <property type="project" value="InterPro"/>
</dbReference>
<feature type="compositionally biased region" description="Low complexity" evidence="7">
    <location>
        <begin position="1406"/>
        <end position="1416"/>
    </location>
</feature>
<keyword evidence="5" id="KW-0539">Nucleus</keyword>
<feature type="compositionally biased region" description="Basic and acidic residues" evidence="7">
    <location>
        <begin position="369"/>
        <end position="384"/>
    </location>
</feature>
<dbReference type="PROSITE" id="PS50016">
    <property type="entry name" value="ZF_PHD_2"/>
    <property type="match status" value="1"/>
</dbReference>
<comment type="caution">
    <text evidence="9">The sequence shown here is derived from an EMBL/GenBank/DDBJ whole genome shotgun (WGS) entry which is preliminary data.</text>
</comment>
<dbReference type="SUPFAM" id="SSF57903">
    <property type="entry name" value="FYVE/PHD zinc finger"/>
    <property type="match status" value="1"/>
</dbReference>
<organism evidence="9 10">
    <name type="scientific">Rubus argutus</name>
    <name type="common">Southern blackberry</name>
    <dbReference type="NCBI Taxonomy" id="59490"/>
    <lineage>
        <taxon>Eukaryota</taxon>
        <taxon>Viridiplantae</taxon>
        <taxon>Streptophyta</taxon>
        <taxon>Embryophyta</taxon>
        <taxon>Tracheophyta</taxon>
        <taxon>Spermatophyta</taxon>
        <taxon>Magnoliopsida</taxon>
        <taxon>eudicotyledons</taxon>
        <taxon>Gunneridae</taxon>
        <taxon>Pentapetalae</taxon>
        <taxon>rosids</taxon>
        <taxon>fabids</taxon>
        <taxon>Rosales</taxon>
        <taxon>Rosaceae</taxon>
        <taxon>Rosoideae</taxon>
        <taxon>Rosoideae incertae sedis</taxon>
        <taxon>Rubus</taxon>
    </lineage>
</organism>
<dbReference type="InterPro" id="IPR054292">
    <property type="entry name" value="DUF7028"/>
</dbReference>
<feature type="compositionally biased region" description="Basic and acidic residues" evidence="7">
    <location>
        <begin position="267"/>
        <end position="277"/>
    </location>
</feature>
<evidence type="ECO:0000256" key="4">
    <source>
        <dbReference type="ARBA" id="ARBA00022833"/>
    </source>
</evidence>
<feature type="compositionally biased region" description="Polar residues" evidence="7">
    <location>
        <begin position="1099"/>
        <end position="1110"/>
    </location>
</feature>
<evidence type="ECO:0000256" key="5">
    <source>
        <dbReference type="ARBA" id="ARBA00023242"/>
    </source>
</evidence>
<accession>A0AAW1XAX9</accession>
<sequence length="1559" mass="170215">MDEGVRSVGPSGVLVKNRNSSGCLIVRKKPDGMGGGVGSSSSRKVFESKKEKKRSRLVMSDSGSSDELLLPRRKVGPETIRVCNGLDKGIVEGSRMGEKRERLEHVRRNEDGMIGTNFLDDSGGRRTNLEVFEFNEYDGMDGQMMRRSRFSDGVIGVDFGERRYSGSMHMARSGIKRDFETGSSRHLVDKRKNLYTDRTSSLNRGDRAEKGRYEMSGDGAQLPLLRDKFLGVSDEPIRVQGKNGVLKVMVKKKNNVPGPRGNYSFPKSEELRKVPRSEDISKKNAVIPPFFAEPKLPEKPVSAVRTEKNYVNLRKSLPTKKSKSSDWDSEDSDTSLKRVAKSAEASKPLKRAGFKVEDAPSCEQTPPTRIKEGKLKRGSGTEKQKLRERIREMLLNAGWTIDYRPRRNRDYLDAVYINPSGTAYWSIIKAYDALQKQVNEENEAKRSGDGSSLAPITDDVLSQLTRKTRKKMEKEMKRKQRADSDSENAKGVRLKKPKSAKHDPESMDSISYEEKLSSYLKQGGKSFKGRMYDNGLDSNGQSSSHHLHGTVEKPSSGSSSHMPHGRKSRKLGRCTLLVRGSNKGLNSESDGFVPYTGKRTLLSWLIDTGTVQLSQKVQYMNRRRTKVMLEGWITRDGIHCGCCSKILTVSKFEIHAGSKLRQPFQNICLDTGVSLLQCQIDAWNRQEDIERIGFHSVQVDGDDPDDDTCGLCGDGGDLICCDGCPSTFHQSCLNIQMLPPGDWHCPNCTCKFCGTASKNAVEEDDNSVSALFSCSLCGKKCHISCSQEMDASPADSNSLGSSFCGQKCRELFENLQRCLGVKHELEAGFTWSLVKRTDVDRGFPLRVECNSKLAVGLTVMDECFLPIVDRRSGINLIHNVLFNCGSNFNRLNYSGFYAAILERGDEIISAASIRFHGTKLAEMPFIGTRHIYRRQGMCRRLFCAIESALCSLKVEKLVIPAIAELMHTWTGVFGFIPLEESFKQEMRSMNMLVFPGIDMLQKLLVDQENEANMTGSTGVKKMEGIGKDCIKPGGGDKSDIGSPASLDPHGIDGAGFLHINETADEAADVDSGSRCLGVSLNDTPVMSGSLDASDELKNLDSTGRSISSDSPSRDQLAGSTSDRKCAPNTSHEVLEIETKPLLDSPVEDNMHCNSKCPVASSNITSVLSGSSLDALHELNIQISIKGSPPADSDSGAKLAEYSSEAKCPSPPDTSYEALEMAPVEDNVLSTSLRPGASLNNASMLSSNSLEASHVNTQVSAQGTPYSDSDSGAKVAEYTSEAKCQAPSNTIHETLEVANETMLDSPVEDNIRSTSQCPGASLNNTSMLSSSSLDASHEPKVLFSTEGNPSFDCDSGAEFTEYSSEVEHKSSPDTRHETLEMENQPVADSPIVGHIQSTSQFPDGSLKDTSMLSSSSLNDFHEHNIQTPSDSDPGARLAEYTADAKCQSPPDTSLVGTKPVLDSFLKGTSSKSSKESASDDSHEENVDIAPLEPIPFSGGTFGKNSEEVNGNLDSSFCETQKESYMAPEVASDAMHCEKSILKASSDSSTADAGTDESGSV</sequence>
<dbReference type="Proteomes" id="UP001457282">
    <property type="component" value="Unassembled WGS sequence"/>
</dbReference>
<dbReference type="CDD" id="cd15532">
    <property type="entry name" value="PHD2_CHD_II"/>
    <property type="match status" value="1"/>
</dbReference>
<dbReference type="GO" id="GO:0006357">
    <property type="term" value="P:regulation of transcription by RNA polymerase II"/>
    <property type="evidence" value="ECO:0007669"/>
    <property type="project" value="TreeGrafter"/>
</dbReference>
<feature type="region of interest" description="Disordered" evidence="7">
    <location>
        <begin position="257"/>
        <end position="277"/>
    </location>
</feature>
<dbReference type="PANTHER" id="PTHR46309">
    <property type="entry name" value="PHD FINGER PROTEIN 12"/>
    <property type="match status" value="1"/>
</dbReference>
<gene>
    <name evidence="9" type="ORF">M0R45_020526</name>
</gene>
<dbReference type="InterPro" id="IPR056511">
    <property type="entry name" value="IDM1_C"/>
</dbReference>
<reference evidence="9 10" key="1">
    <citation type="journal article" date="2023" name="G3 (Bethesda)">
        <title>A chromosome-length genome assembly and annotation of blackberry (Rubus argutus, cv. 'Hillquist').</title>
        <authorList>
            <person name="Bruna T."/>
            <person name="Aryal R."/>
            <person name="Dudchenko O."/>
            <person name="Sargent D.J."/>
            <person name="Mead D."/>
            <person name="Buti M."/>
            <person name="Cavallini A."/>
            <person name="Hytonen T."/>
            <person name="Andres J."/>
            <person name="Pham M."/>
            <person name="Weisz D."/>
            <person name="Mascagni F."/>
            <person name="Usai G."/>
            <person name="Natali L."/>
            <person name="Bassil N."/>
            <person name="Fernandez G.E."/>
            <person name="Lomsadze A."/>
            <person name="Armour M."/>
            <person name="Olukolu B."/>
            <person name="Poorten T."/>
            <person name="Britton C."/>
            <person name="Davik J."/>
            <person name="Ashrafi H."/>
            <person name="Aiden E.L."/>
            <person name="Borodovsky M."/>
            <person name="Worthington M."/>
        </authorList>
    </citation>
    <scope>NUCLEOTIDE SEQUENCE [LARGE SCALE GENOMIC DNA]</scope>
    <source>
        <strain evidence="9">PI 553951</strain>
    </source>
</reference>
<keyword evidence="4" id="KW-0862">Zinc</keyword>
<evidence type="ECO:0000256" key="3">
    <source>
        <dbReference type="ARBA" id="ARBA00022771"/>
    </source>
</evidence>
<feature type="region of interest" description="Disordered" evidence="7">
    <location>
        <begin position="25"/>
        <end position="68"/>
    </location>
</feature>
<evidence type="ECO:0000256" key="7">
    <source>
        <dbReference type="SAM" id="MobiDB-lite"/>
    </source>
</evidence>
<feature type="compositionally biased region" description="Basic and acidic residues" evidence="7">
    <location>
        <begin position="1471"/>
        <end position="1484"/>
    </location>
</feature>
<dbReference type="Pfam" id="PF16135">
    <property type="entry name" value="TDBD"/>
    <property type="match status" value="1"/>
</dbReference>
<evidence type="ECO:0000313" key="10">
    <source>
        <dbReference type="Proteomes" id="UP001457282"/>
    </source>
</evidence>
<dbReference type="InterPro" id="IPR042163">
    <property type="entry name" value="PHF12"/>
</dbReference>
<dbReference type="Pfam" id="PF00628">
    <property type="entry name" value="PHD"/>
    <property type="match status" value="1"/>
</dbReference>